<feature type="chain" id="PRO_5046235490" description="Transporter" evidence="1">
    <location>
        <begin position="26"/>
        <end position="240"/>
    </location>
</feature>
<proteinExistence type="predicted"/>
<dbReference type="EMBL" id="JAVDVW010000002">
    <property type="protein sequence ID" value="MDR7099639.1"/>
    <property type="molecule type" value="Genomic_DNA"/>
</dbReference>
<dbReference type="RefSeq" id="WP_310053971.1">
    <property type="nucleotide sequence ID" value="NZ_JAVDVW010000002.1"/>
</dbReference>
<feature type="signal peptide" evidence="1">
    <location>
        <begin position="1"/>
        <end position="25"/>
    </location>
</feature>
<sequence length="240" mass="25296">MSVRRPILAASLAASLALAPLAALAHHGQDFLIVESPSVTHPGNVYFLANAAAALESDAEEQAGFEPALLVGVAPRVALELHAHTEKLAGDSWSYEATAPSVHVLLTDPERHDGLKAGLSAEYEIAREADAADRLELRLSLEQSFDGYKWGGNLIYSREQGGEDEFGVALGLRRTVGAHVALGAEAQGAFDHADGRELLGGVYWEPSEAVTLKFGLGGVHDDAGGNTALARFGLVVRLRG</sequence>
<evidence type="ECO:0000256" key="1">
    <source>
        <dbReference type="SAM" id="SignalP"/>
    </source>
</evidence>
<keyword evidence="3" id="KW-1185">Reference proteome</keyword>
<protein>
    <recommendedName>
        <fullName evidence="4">Transporter</fullName>
    </recommendedName>
</protein>
<organism evidence="2 3">
    <name type="scientific">Agrilutibacter niabensis</name>
    <dbReference type="NCBI Taxonomy" id="380628"/>
    <lineage>
        <taxon>Bacteria</taxon>
        <taxon>Pseudomonadati</taxon>
        <taxon>Pseudomonadota</taxon>
        <taxon>Gammaproteobacteria</taxon>
        <taxon>Lysobacterales</taxon>
        <taxon>Lysobacteraceae</taxon>
        <taxon>Agrilutibacter</taxon>
    </lineage>
</organism>
<keyword evidence="1" id="KW-0732">Signal</keyword>
<accession>A0ABU1VQ80</accession>
<evidence type="ECO:0008006" key="4">
    <source>
        <dbReference type="Google" id="ProtNLM"/>
    </source>
</evidence>
<gene>
    <name evidence="2" type="ORF">J2X04_002020</name>
</gene>
<evidence type="ECO:0000313" key="2">
    <source>
        <dbReference type="EMBL" id="MDR7099639.1"/>
    </source>
</evidence>
<reference evidence="2 3" key="1">
    <citation type="submission" date="2023-07" db="EMBL/GenBank/DDBJ databases">
        <title>Sorghum-associated microbial communities from plants grown in Nebraska, USA.</title>
        <authorList>
            <person name="Schachtman D."/>
        </authorList>
    </citation>
    <scope>NUCLEOTIDE SEQUENCE [LARGE SCALE GENOMIC DNA]</scope>
    <source>
        <strain evidence="2 3">BE187</strain>
    </source>
</reference>
<dbReference type="Proteomes" id="UP001267878">
    <property type="component" value="Unassembled WGS sequence"/>
</dbReference>
<comment type="caution">
    <text evidence="2">The sequence shown here is derived from an EMBL/GenBank/DDBJ whole genome shotgun (WGS) entry which is preliminary data.</text>
</comment>
<name>A0ABU1VQ80_9GAMM</name>
<evidence type="ECO:0000313" key="3">
    <source>
        <dbReference type="Proteomes" id="UP001267878"/>
    </source>
</evidence>